<dbReference type="Proteomes" id="UP000669317">
    <property type="component" value="Unassembled WGS sequence"/>
</dbReference>
<comment type="caution">
    <text evidence="1">The sequence shown here is derived from an EMBL/GenBank/DDBJ whole genome shotgun (WGS) entry which is preliminary data.</text>
</comment>
<evidence type="ECO:0000313" key="1">
    <source>
        <dbReference type="EMBL" id="MBP0114372.1"/>
    </source>
</evidence>
<keyword evidence="2" id="KW-1185">Reference proteome</keyword>
<dbReference type="RefSeq" id="WP_209295981.1">
    <property type="nucleotide sequence ID" value="NZ_JAGIKT010000063.1"/>
</dbReference>
<evidence type="ECO:0000313" key="2">
    <source>
        <dbReference type="Proteomes" id="UP000669317"/>
    </source>
</evidence>
<proteinExistence type="predicted"/>
<organism evidence="1 2">
    <name type="scientific">Bradyrhizobium vignae</name>
    <dbReference type="NCBI Taxonomy" id="1549949"/>
    <lineage>
        <taxon>Bacteria</taxon>
        <taxon>Pseudomonadati</taxon>
        <taxon>Pseudomonadota</taxon>
        <taxon>Alphaproteobacteria</taxon>
        <taxon>Hyphomicrobiales</taxon>
        <taxon>Nitrobacteraceae</taxon>
        <taxon>Bradyrhizobium</taxon>
    </lineage>
</organism>
<dbReference type="EMBL" id="JAGIKT010000063">
    <property type="protein sequence ID" value="MBP0114372.1"/>
    <property type="molecule type" value="Genomic_DNA"/>
</dbReference>
<reference evidence="1 2" key="1">
    <citation type="submission" date="2021-03" db="EMBL/GenBank/DDBJ databases">
        <title>Genome Sequence of Bradyrhizobium vignae strain ISRA400.</title>
        <authorList>
            <person name="Tisa L.S."/>
            <person name="Svistoonoff S."/>
            <person name="Hocher V."/>
            <person name="Fall S."/>
            <person name="Zaiya A."/>
            <person name="Naing D."/>
            <person name="Niang N."/>
            <person name="Diouf A."/>
            <person name="Dasylva M.C."/>
            <person name="Toure O."/>
            <person name="Gueye M."/>
            <person name="Gully D."/>
            <person name="Tisseyre P."/>
            <person name="Simpson S."/>
            <person name="Morris K."/>
            <person name="Thomas W.K."/>
        </authorList>
    </citation>
    <scope>NUCLEOTIDE SEQUENCE [LARGE SCALE GENOMIC DNA]</scope>
    <source>
        <strain evidence="1 2">ISRA400</strain>
    </source>
</reference>
<protein>
    <submittedName>
        <fullName evidence="1">Uncharacterized protein</fullName>
    </submittedName>
</protein>
<accession>A0ABS4A1T3</accession>
<name>A0ABS4A1T3_9BRAD</name>
<sequence length="437" mass="47278">MGQAVLSNHVLNGRRHPAHGFWFGSRGRDGLQLPVADAIVVDQLVQLFGIARQGQTGLSLVIPFPNPDITEQSIIGGVVRNYYFPILAGRLVVEVGSTTIDATTFHQVAASVPNTGAGAAGAKIPLDFVEAVSRQLDQQPQLIARTPINGGGLGASGFSEDQLTAMKETFSSNRLLHARIPVKLKPKPSGDRNSHIDLFLKPVPDGEKPFALFARGSITVPGETRYFSGTHAHGAMVASDEGVVAFLGDAENPAHTAWNANAEKLAKGWRSPSQTLRKIRYALRELFTLIADKVEQEDRDALVDFFSLADLSRSTQGPKKKVKVDIPTLPKKETAIRIQSRKGGFSVVPGPAAEKWQFPKTVDVRVAYDVIGGNGFSLHSKFDFDLATDDVNIEAQGLSFTPVRANKLRLSIAGPEFDLTLSGFDENRDLIVDARTV</sequence>
<gene>
    <name evidence="1" type="ORF">JWS04_25480</name>
</gene>